<sequence>MKVFESFMGTIVVIVASCHLGKRGVASWSLSRFSPQILAPFSSSSAANPRFSNFSTDEDEFDETDGSAVYRHTLLTQRPSTVEWTPNLVNSISFIGTVDRCPIIYRNVGGNFGCYTMLYARNPHDSNRCFRSA</sequence>
<dbReference type="EMBL" id="CAWUPB010001173">
    <property type="protein sequence ID" value="CAK7347606.1"/>
    <property type="molecule type" value="Genomic_DNA"/>
</dbReference>
<dbReference type="Proteomes" id="UP001314170">
    <property type="component" value="Unassembled WGS sequence"/>
</dbReference>
<organism evidence="1 2">
    <name type="scientific">Dovyalis caffra</name>
    <dbReference type="NCBI Taxonomy" id="77055"/>
    <lineage>
        <taxon>Eukaryota</taxon>
        <taxon>Viridiplantae</taxon>
        <taxon>Streptophyta</taxon>
        <taxon>Embryophyta</taxon>
        <taxon>Tracheophyta</taxon>
        <taxon>Spermatophyta</taxon>
        <taxon>Magnoliopsida</taxon>
        <taxon>eudicotyledons</taxon>
        <taxon>Gunneridae</taxon>
        <taxon>Pentapetalae</taxon>
        <taxon>rosids</taxon>
        <taxon>fabids</taxon>
        <taxon>Malpighiales</taxon>
        <taxon>Salicaceae</taxon>
        <taxon>Flacourtieae</taxon>
        <taxon>Dovyalis</taxon>
    </lineage>
</organism>
<proteinExistence type="predicted"/>
<gene>
    <name evidence="1" type="ORF">DCAF_LOCUS20294</name>
</gene>
<dbReference type="PROSITE" id="PS51257">
    <property type="entry name" value="PROKAR_LIPOPROTEIN"/>
    <property type="match status" value="1"/>
</dbReference>
<name>A0AAV1S868_9ROSI</name>
<protein>
    <submittedName>
        <fullName evidence="1">Uncharacterized protein</fullName>
    </submittedName>
</protein>
<dbReference type="AlphaFoldDB" id="A0AAV1S868"/>
<evidence type="ECO:0000313" key="1">
    <source>
        <dbReference type="EMBL" id="CAK7347606.1"/>
    </source>
</evidence>
<comment type="caution">
    <text evidence="1">The sequence shown here is derived from an EMBL/GenBank/DDBJ whole genome shotgun (WGS) entry which is preliminary data.</text>
</comment>
<keyword evidence="2" id="KW-1185">Reference proteome</keyword>
<evidence type="ECO:0000313" key="2">
    <source>
        <dbReference type="Proteomes" id="UP001314170"/>
    </source>
</evidence>
<accession>A0AAV1S868</accession>
<reference evidence="1 2" key="1">
    <citation type="submission" date="2024-01" db="EMBL/GenBank/DDBJ databases">
        <authorList>
            <person name="Waweru B."/>
        </authorList>
    </citation>
    <scope>NUCLEOTIDE SEQUENCE [LARGE SCALE GENOMIC DNA]</scope>
</reference>